<dbReference type="PANTHER" id="PTHR47868:SF2">
    <property type="entry name" value="OS05G0457700 PROTEIN"/>
    <property type="match status" value="1"/>
</dbReference>
<accession>A0A1R3JQT9</accession>
<dbReference type="OrthoDB" id="1892356at2759"/>
<dbReference type="GO" id="GO:0005739">
    <property type="term" value="C:mitochondrion"/>
    <property type="evidence" value="ECO:0007669"/>
    <property type="project" value="TreeGrafter"/>
</dbReference>
<name>A0A1R3JQT9_9ROSI</name>
<dbReference type="PANTHER" id="PTHR47868">
    <property type="entry name" value="OS05G0457700 PROTEIN"/>
    <property type="match status" value="1"/>
</dbReference>
<evidence type="ECO:0000313" key="2">
    <source>
        <dbReference type="Proteomes" id="UP000187203"/>
    </source>
</evidence>
<proteinExistence type="predicted"/>
<sequence>MIQVAVKLSRWGAAVSRTARVRPISRTSSQPLRFLHDGTNGPGANPVAVQMINYALSHARSQKSGFTRAPFR</sequence>
<dbReference type="EMBL" id="AWUE01015458">
    <property type="protein sequence ID" value="OMO97239.1"/>
    <property type="molecule type" value="Genomic_DNA"/>
</dbReference>
<protein>
    <submittedName>
        <fullName evidence="1">Kinesin light chain-like protein</fullName>
    </submittedName>
</protein>
<keyword evidence="2" id="KW-1185">Reference proteome</keyword>
<dbReference type="Proteomes" id="UP000187203">
    <property type="component" value="Unassembled WGS sequence"/>
</dbReference>
<gene>
    <name evidence="1" type="ORF">COLO4_14761</name>
</gene>
<reference evidence="2" key="1">
    <citation type="submission" date="2013-09" db="EMBL/GenBank/DDBJ databases">
        <title>Corchorus olitorius genome sequencing.</title>
        <authorList>
            <person name="Alam M."/>
            <person name="Haque M.S."/>
            <person name="Islam M.S."/>
            <person name="Emdad E.M."/>
            <person name="Islam M.M."/>
            <person name="Ahmed B."/>
            <person name="Halim A."/>
            <person name="Hossen Q.M.M."/>
            <person name="Hossain M.Z."/>
            <person name="Ahmed R."/>
            <person name="Khan M.M."/>
            <person name="Islam R."/>
            <person name="Rashid M.M."/>
            <person name="Khan S.A."/>
            <person name="Rahman M.S."/>
            <person name="Alam M."/>
            <person name="Yahiya A.S."/>
            <person name="Khan M.S."/>
            <person name="Azam M.S."/>
            <person name="Haque T."/>
            <person name="Lashkar M.Z.H."/>
            <person name="Akhand A.I."/>
            <person name="Morshed G."/>
            <person name="Roy S."/>
            <person name="Uddin K.S."/>
            <person name="Rabeya T."/>
            <person name="Hossain A.S."/>
            <person name="Chowdhury A."/>
            <person name="Snigdha A.R."/>
            <person name="Mortoza M.S."/>
            <person name="Matin S.A."/>
            <person name="Hoque S.M.E."/>
            <person name="Islam M.K."/>
            <person name="Roy D.K."/>
            <person name="Haider R."/>
            <person name="Moosa M.M."/>
            <person name="Elias S.M."/>
            <person name="Hasan A.M."/>
            <person name="Jahan S."/>
            <person name="Shafiuddin M."/>
            <person name="Mahmood N."/>
            <person name="Shommy N.S."/>
        </authorList>
    </citation>
    <scope>NUCLEOTIDE SEQUENCE [LARGE SCALE GENOMIC DNA]</scope>
    <source>
        <strain evidence="2">cv. O-4</strain>
    </source>
</reference>
<organism evidence="1 2">
    <name type="scientific">Corchorus olitorius</name>
    <dbReference type="NCBI Taxonomy" id="93759"/>
    <lineage>
        <taxon>Eukaryota</taxon>
        <taxon>Viridiplantae</taxon>
        <taxon>Streptophyta</taxon>
        <taxon>Embryophyta</taxon>
        <taxon>Tracheophyta</taxon>
        <taxon>Spermatophyta</taxon>
        <taxon>Magnoliopsida</taxon>
        <taxon>eudicotyledons</taxon>
        <taxon>Gunneridae</taxon>
        <taxon>Pentapetalae</taxon>
        <taxon>rosids</taxon>
        <taxon>malvids</taxon>
        <taxon>Malvales</taxon>
        <taxon>Malvaceae</taxon>
        <taxon>Grewioideae</taxon>
        <taxon>Apeibeae</taxon>
        <taxon>Corchorus</taxon>
    </lineage>
</organism>
<dbReference type="AlphaFoldDB" id="A0A1R3JQT9"/>
<comment type="caution">
    <text evidence="1">The sequence shown here is derived from an EMBL/GenBank/DDBJ whole genome shotgun (WGS) entry which is preliminary data.</text>
</comment>
<evidence type="ECO:0000313" key="1">
    <source>
        <dbReference type="EMBL" id="OMO97239.1"/>
    </source>
</evidence>